<dbReference type="Pfam" id="PF12661">
    <property type="entry name" value="hEGF"/>
    <property type="match status" value="1"/>
</dbReference>
<keyword evidence="3" id="KW-0812">Transmembrane</keyword>
<evidence type="ECO:0000256" key="6">
    <source>
        <dbReference type="ARBA" id="ARBA00022837"/>
    </source>
</evidence>
<accession>A0AAD9Q7W5</accession>
<feature type="domain" description="EGF-like" evidence="12">
    <location>
        <begin position="245"/>
        <end position="285"/>
    </location>
</feature>
<keyword evidence="2 11" id="KW-0245">EGF-like domain</keyword>
<dbReference type="SUPFAM" id="SSF57184">
    <property type="entry name" value="Growth factor receptor domain"/>
    <property type="match status" value="3"/>
</dbReference>
<comment type="caution">
    <text evidence="13">The sequence shown here is derived from an EMBL/GenBank/DDBJ whole genome shotgun (WGS) entry which is preliminary data.</text>
</comment>
<dbReference type="Pfam" id="PF07645">
    <property type="entry name" value="EGF_CA"/>
    <property type="match status" value="6"/>
</dbReference>
<dbReference type="AlphaFoldDB" id="A0AAD9Q7W5"/>
<feature type="domain" description="EGF-like" evidence="12">
    <location>
        <begin position="372"/>
        <end position="415"/>
    </location>
</feature>
<dbReference type="PROSITE" id="PS01187">
    <property type="entry name" value="EGF_CA"/>
    <property type="match status" value="3"/>
</dbReference>
<keyword evidence="8" id="KW-0472">Membrane</keyword>
<keyword evidence="4" id="KW-0732">Signal</keyword>
<dbReference type="EMBL" id="JARQWQ010000056">
    <property type="protein sequence ID" value="KAK2556362.1"/>
    <property type="molecule type" value="Genomic_DNA"/>
</dbReference>
<keyword evidence="5" id="KW-0677">Repeat</keyword>
<dbReference type="SMART" id="SM00181">
    <property type="entry name" value="EGF"/>
    <property type="match status" value="11"/>
</dbReference>
<dbReference type="InterPro" id="IPR013032">
    <property type="entry name" value="EGF-like_CS"/>
</dbReference>
<dbReference type="PROSITE" id="PS00010">
    <property type="entry name" value="ASX_HYDROXYL"/>
    <property type="match status" value="9"/>
</dbReference>
<protein>
    <submittedName>
        <fullName evidence="13">Fibrillin-3</fullName>
    </submittedName>
</protein>
<evidence type="ECO:0000313" key="14">
    <source>
        <dbReference type="Proteomes" id="UP001249851"/>
    </source>
</evidence>
<evidence type="ECO:0000256" key="5">
    <source>
        <dbReference type="ARBA" id="ARBA00022737"/>
    </source>
</evidence>
<organism evidence="13 14">
    <name type="scientific">Acropora cervicornis</name>
    <name type="common">Staghorn coral</name>
    <dbReference type="NCBI Taxonomy" id="6130"/>
    <lineage>
        <taxon>Eukaryota</taxon>
        <taxon>Metazoa</taxon>
        <taxon>Cnidaria</taxon>
        <taxon>Anthozoa</taxon>
        <taxon>Hexacorallia</taxon>
        <taxon>Scleractinia</taxon>
        <taxon>Astrocoeniina</taxon>
        <taxon>Acroporidae</taxon>
        <taxon>Acropora</taxon>
    </lineage>
</organism>
<dbReference type="InterPro" id="IPR001881">
    <property type="entry name" value="EGF-like_Ca-bd_dom"/>
</dbReference>
<dbReference type="SUPFAM" id="SSF57196">
    <property type="entry name" value="EGF/Laminin"/>
    <property type="match status" value="1"/>
</dbReference>
<feature type="domain" description="EGF-like" evidence="12">
    <location>
        <begin position="542"/>
        <end position="583"/>
    </location>
</feature>
<reference evidence="13" key="1">
    <citation type="journal article" date="2023" name="G3 (Bethesda)">
        <title>Whole genome assembly and annotation of the endangered Caribbean coral Acropora cervicornis.</title>
        <authorList>
            <person name="Selwyn J.D."/>
            <person name="Vollmer S.V."/>
        </authorList>
    </citation>
    <scope>NUCLEOTIDE SEQUENCE</scope>
    <source>
        <strain evidence="13">K2</strain>
    </source>
</reference>
<dbReference type="GO" id="GO:0016020">
    <property type="term" value="C:membrane"/>
    <property type="evidence" value="ECO:0007669"/>
    <property type="project" value="UniProtKB-SubCell"/>
</dbReference>
<dbReference type="FunFam" id="2.10.25.10:FF:000202">
    <property type="entry name" value="Multiple epidermal growth factor-like domains 8"/>
    <property type="match status" value="1"/>
</dbReference>
<gene>
    <name evidence="13" type="ORF">P5673_021589</name>
</gene>
<comment type="caution">
    <text evidence="11">Lacks conserved residue(s) required for the propagation of feature annotation.</text>
</comment>
<evidence type="ECO:0000313" key="13">
    <source>
        <dbReference type="EMBL" id="KAK2556362.1"/>
    </source>
</evidence>
<dbReference type="FunFam" id="2.10.25.10:FF:000038">
    <property type="entry name" value="Fibrillin 2"/>
    <property type="match status" value="7"/>
</dbReference>
<keyword evidence="9" id="KW-1015">Disulfide bond</keyword>
<dbReference type="InterPro" id="IPR052235">
    <property type="entry name" value="Nephronectin_domain"/>
</dbReference>
<dbReference type="InterPro" id="IPR009030">
    <property type="entry name" value="Growth_fac_rcpt_cys_sf"/>
</dbReference>
<name>A0AAD9Q7W5_ACRCE</name>
<dbReference type="PANTHER" id="PTHR24050">
    <property type="entry name" value="PA14 DOMAIN-CONTAINING PROTEIN"/>
    <property type="match status" value="1"/>
</dbReference>
<feature type="domain" description="EGF-like" evidence="12">
    <location>
        <begin position="416"/>
        <end position="457"/>
    </location>
</feature>
<evidence type="ECO:0000256" key="9">
    <source>
        <dbReference type="ARBA" id="ARBA00023157"/>
    </source>
</evidence>
<proteinExistence type="predicted"/>
<evidence type="ECO:0000256" key="11">
    <source>
        <dbReference type="PROSITE-ProRule" id="PRU00076"/>
    </source>
</evidence>
<dbReference type="CDD" id="cd00054">
    <property type="entry name" value="EGF_CA"/>
    <property type="match status" value="6"/>
</dbReference>
<dbReference type="InterPro" id="IPR018097">
    <property type="entry name" value="EGF_Ca-bd_CS"/>
</dbReference>
<keyword evidence="6" id="KW-0106">Calcium</keyword>
<dbReference type="GO" id="GO:0005509">
    <property type="term" value="F:calcium ion binding"/>
    <property type="evidence" value="ECO:0007669"/>
    <property type="project" value="InterPro"/>
</dbReference>
<reference evidence="13" key="2">
    <citation type="journal article" date="2023" name="Science">
        <title>Genomic signatures of disease resistance in endangered staghorn corals.</title>
        <authorList>
            <person name="Vollmer S.V."/>
            <person name="Selwyn J.D."/>
            <person name="Despard B.A."/>
            <person name="Roesel C.L."/>
        </authorList>
    </citation>
    <scope>NUCLEOTIDE SEQUENCE</scope>
    <source>
        <strain evidence="13">K2</strain>
    </source>
</reference>
<dbReference type="InterPro" id="IPR049883">
    <property type="entry name" value="NOTCH1_EGF-like"/>
</dbReference>
<feature type="domain" description="EGF-like" evidence="12">
    <location>
        <begin position="101"/>
        <end position="143"/>
    </location>
</feature>
<feature type="domain" description="EGF-like" evidence="12">
    <location>
        <begin position="286"/>
        <end position="330"/>
    </location>
</feature>
<dbReference type="Proteomes" id="UP001249851">
    <property type="component" value="Unassembled WGS sequence"/>
</dbReference>
<evidence type="ECO:0000256" key="7">
    <source>
        <dbReference type="ARBA" id="ARBA00022989"/>
    </source>
</evidence>
<evidence type="ECO:0000259" key="12">
    <source>
        <dbReference type="PROSITE" id="PS50026"/>
    </source>
</evidence>
<evidence type="ECO:0000256" key="3">
    <source>
        <dbReference type="ARBA" id="ARBA00022692"/>
    </source>
</evidence>
<dbReference type="PROSITE" id="PS01186">
    <property type="entry name" value="EGF_2"/>
    <property type="match status" value="9"/>
</dbReference>
<dbReference type="Gene3D" id="2.10.25.10">
    <property type="entry name" value="Laminin"/>
    <property type="match status" value="9"/>
</dbReference>
<keyword evidence="14" id="KW-1185">Reference proteome</keyword>
<sequence>MLFLEEPEYIMPYRCVISGRFEGYVKRYASYGDKKELRFSQMNGSFAYIRKYDDVYHPLNIDFDYCGKNEKNCWNSRNPFNEVTRLNCSSSKIWKPNGCRDENECRTEMANCGQHASCKNTPGFYNCSCLDGRTKHARKRPCSKRTEDKCKNLKCHETTSCDDLGRCTCKSGFQRSMTVAWNNPFGINYLFTSSSTSAVPVVCVLKTYCSEECRKYKNAFCKISPGSNKCLCKPGYQGFYRNCTDEDECSSGRHQCNAHADCTNTIGSYLCKCKLGFMGDGVFCKELHECKNPSKSGECHPTLAKCVDFPGGYKCECKVGYHGDGIKNCTLADECELGIHECHQFASCINTRKSYECSCNKGYEGNGFTCKDVDECASNQNDCGFRKDGIECVNTNGSFVCACREGFTGDGKTCINIDECKTGAHDCVKNAICTDREGSFSCKCTPGFYGNATEKCVDMDECSSSHENKCSKYATCINNHGSYECRCKKGFDGDGLNCQDIDECSSFDENKCLKYATCINNHGSYECRCKKGFDGDGFNCQDIDECSNDEYPCPEQATCVNNEGEFECVCPEGYVGDGKDYCTGIS</sequence>
<feature type="domain" description="EGF-like" evidence="12">
    <location>
        <begin position="458"/>
        <end position="499"/>
    </location>
</feature>
<dbReference type="GO" id="GO:0048731">
    <property type="term" value="P:system development"/>
    <property type="evidence" value="ECO:0007669"/>
    <property type="project" value="UniProtKB-ARBA"/>
</dbReference>
<evidence type="ECO:0000256" key="10">
    <source>
        <dbReference type="ARBA" id="ARBA00023180"/>
    </source>
</evidence>
<feature type="domain" description="EGF-like" evidence="12">
    <location>
        <begin position="331"/>
        <end position="371"/>
    </location>
</feature>
<evidence type="ECO:0000256" key="2">
    <source>
        <dbReference type="ARBA" id="ARBA00022536"/>
    </source>
</evidence>
<comment type="subcellular location">
    <subcellularLocation>
        <location evidence="1">Membrane</location>
        <topology evidence="1">Single-pass type I membrane protein</topology>
    </subcellularLocation>
</comment>
<keyword evidence="7" id="KW-1133">Transmembrane helix</keyword>
<evidence type="ECO:0000256" key="4">
    <source>
        <dbReference type="ARBA" id="ARBA00022729"/>
    </source>
</evidence>
<dbReference type="Pfam" id="PF12947">
    <property type="entry name" value="EGF_3"/>
    <property type="match status" value="3"/>
</dbReference>
<evidence type="ECO:0000256" key="1">
    <source>
        <dbReference type="ARBA" id="ARBA00004479"/>
    </source>
</evidence>
<dbReference type="InterPro" id="IPR000152">
    <property type="entry name" value="EGF-type_Asp/Asn_hydroxyl_site"/>
</dbReference>
<evidence type="ECO:0000256" key="8">
    <source>
        <dbReference type="ARBA" id="ARBA00023136"/>
    </source>
</evidence>
<feature type="domain" description="EGF-like" evidence="12">
    <location>
        <begin position="500"/>
        <end position="541"/>
    </location>
</feature>
<dbReference type="GO" id="GO:0048513">
    <property type="term" value="P:animal organ development"/>
    <property type="evidence" value="ECO:0007669"/>
    <property type="project" value="UniProtKB-ARBA"/>
</dbReference>
<dbReference type="PANTHER" id="PTHR24050:SF28">
    <property type="entry name" value="UROMODULIN-LIKE"/>
    <property type="match status" value="1"/>
</dbReference>
<dbReference type="InterPro" id="IPR000742">
    <property type="entry name" value="EGF"/>
</dbReference>
<keyword evidence="10" id="KW-0325">Glycoprotein</keyword>
<dbReference type="PROSITE" id="PS50026">
    <property type="entry name" value="EGF_3"/>
    <property type="match status" value="9"/>
</dbReference>
<dbReference type="SMART" id="SM00179">
    <property type="entry name" value="EGF_CA"/>
    <property type="match status" value="9"/>
</dbReference>
<dbReference type="InterPro" id="IPR024731">
    <property type="entry name" value="NELL2-like_EGF"/>
</dbReference>